<evidence type="ECO:0000313" key="5">
    <source>
        <dbReference type="Proteomes" id="UP001501581"/>
    </source>
</evidence>
<dbReference type="Pfam" id="PF02358">
    <property type="entry name" value="Trehalose_PPase"/>
    <property type="match status" value="2"/>
</dbReference>
<dbReference type="InterPro" id="IPR036412">
    <property type="entry name" value="HAD-like_sf"/>
</dbReference>
<comment type="catalytic activity">
    <reaction evidence="3">
        <text>alpha,alpha-trehalose 6-phosphate + H2O = alpha,alpha-trehalose + phosphate</text>
        <dbReference type="Rhea" id="RHEA:23420"/>
        <dbReference type="ChEBI" id="CHEBI:15377"/>
        <dbReference type="ChEBI" id="CHEBI:16551"/>
        <dbReference type="ChEBI" id="CHEBI:43474"/>
        <dbReference type="ChEBI" id="CHEBI:58429"/>
        <dbReference type="EC" id="3.1.3.12"/>
    </reaction>
</comment>
<dbReference type="EMBL" id="BAAALG010000019">
    <property type="protein sequence ID" value="GAA1115227.1"/>
    <property type="molecule type" value="Genomic_DNA"/>
</dbReference>
<keyword evidence="1 3" id="KW-0378">Hydrolase</keyword>
<comment type="caution">
    <text evidence="4">The sequence shown here is derived from an EMBL/GenBank/DDBJ whole genome shotgun (WGS) entry which is preliminary data.</text>
</comment>
<keyword evidence="3" id="KW-0479">Metal-binding</keyword>
<dbReference type="InterPro" id="IPR023214">
    <property type="entry name" value="HAD_sf"/>
</dbReference>
<dbReference type="EC" id="3.1.3.12" evidence="3"/>
<sequence>MEFVSPEGPQRYAALVRVAARSVVGLDMDGTLSPIVDDPAEARIHAEAPDVLADLARTVAAVAVITGRPARQAVALGRFDAVGDALAADRRTLTIFGQYGAERWSSTDRRVRTPRPPHGLAAFLAQIPALLRESDATDAFVEEKGLGVALHTRRMPDSAAAIARLAGPVTALAERHQLTVEPGRNVLEVRAPGVDKGDAVRAFARESAAEGFLFAGDDLGDLAAYAAVAELREAGLATLLVCSTSTEQSALRELSDLCVPGPDGVIAFLRRLVADVRAAQLA</sequence>
<organism evidence="4 5">
    <name type="scientific">Nocardioides dubius</name>
    <dbReference type="NCBI Taxonomy" id="317019"/>
    <lineage>
        <taxon>Bacteria</taxon>
        <taxon>Bacillati</taxon>
        <taxon>Actinomycetota</taxon>
        <taxon>Actinomycetes</taxon>
        <taxon>Propionibacteriales</taxon>
        <taxon>Nocardioidaceae</taxon>
        <taxon>Nocardioides</taxon>
    </lineage>
</organism>
<comment type="pathway">
    <text evidence="3">Glycan biosynthesis; trehalose biosynthesis.</text>
</comment>
<dbReference type="RefSeq" id="WP_343996944.1">
    <property type="nucleotide sequence ID" value="NZ_BAAALG010000019.1"/>
</dbReference>
<dbReference type="Gene3D" id="3.30.70.1020">
    <property type="entry name" value="Trehalose-6-phosphate phosphatase related protein, domain 2"/>
    <property type="match status" value="1"/>
</dbReference>
<evidence type="ECO:0000256" key="1">
    <source>
        <dbReference type="ARBA" id="ARBA00022801"/>
    </source>
</evidence>
<dbReference type="PANTHER" id="PTHR43768">
    <property type="entry name" value="TREHALOSE 6-PHOSPHATE PHOSPHATASE"/>
    <property type="match status" value="1"/>
</dbReference>
<name>A0ABN1U3H2_9ACTN</name>
<dbReference type="Gene3D" id="3.40.50.1000">
    <property type="entry name" value="HAD superfamily/HAD-like"/>
    <property type="match status" value="1"/>
</dbReference>
<evidence type="ECO:0000313" key="4">
    <source>
        <dbReference type="EMBL" id="GAA1115227.1"/>
    </source>
</evidence>
<proteinExistence type="inferred from homology"/>
<dbReference type="NCBIfam" id="TIGR00685">
    <property type="entry name" value="T6PP"/>
    <property type="match status" value="1"/>
</dbReference>
<comment type="cofactor">
    <cofactor evidence="3">
        <name>Mg(2+)</name>
        <dbReference type="ChEBI" id="CHEBI:18420"/>
    </cofactor>
</comment>
<dbReference type="InterPro" id="IPR044651">
    <property type="entry name" value="OTSB-like"/>
</dbReference>
<comment type="similarity">
    <text evidence="3">Belongs to the trehalose phosphatase family.</text>
</comment>
<dbReference type="SUPFAM" id="SSF56784">
    <property type="entry name" value="HAD-like"/>
    <property type="match status" value="1"/>
</dbReference>
<dbReference type="Proteomes" id="UP001501581">
    <property type="component" value="Unassembled WGS sequence"/>
</dbReference>
<accession>A0ABN1U3H2</accession>
<comment type="function">
    <text evidence="2 3">Removes the phosphate from trehalose 6-phosphate to produce free trehalose.</text>
</comment>
<keyword evidence="5" id="KW-1185">Reference proteome</keyword>
<dbReference type="InterPro" id="IPR003337">
    <property type="entry name" value="Trehalose_PPase"/>
</dbReference>
<evidence type="ECO:0000256" key="3">
    <source>
        <dbReference type="RuleBase" id="RU361117"/>
    </source>
</evidence>
<keyword evidence="3" id="KW-0460">Magnesium</keyword>
<reference evidence="4 5" key="1">
    <citation type="journal article" date="2019" name="Int. J. Syst. Evol. Microbiol.">
        <title>The Global Catalogue of Microorganisms (GCM) 10K type strain sequencing project: providing services to taxonomists for standard genome sequencing and annotation.</title>
        <authorList>
            <consortium name="The Broad Institute Genomics Platform"/>
            <consortium name="The Broad Institute Genome Sequencing Center for Infectious Disease"/>
            <person name="Wu L."/>
            <person name="Ma J."/>
        </authorList>
    </citation>
    <scope>NUCLEOTIDE SEQUENCE [LARGE SCALE GENOMIC DNA]</scope>
    <source>
        <strain evidence="4 5">JCM 13008</strain>
    </source>
</reference>
<gene>
    <name evidence="4" type="primary">otsB</name>
    <name evidence="4" type="ORF">GCM10009668_42450</name>
</gene>
<protein>
    <recommendedName>
        <fullName evidence="3">Trehalose 6-phosphate phosphatase</fullName>
        <ecNumber evidence="3">3.1.3.12</ecNumber>
    </recommendedName>
</protein>
<evidence type="ECO:0000256" key="2">
    <source>
        <dbReference type="ARBA" id="ARBA00024179"/>
    </source>
</evidence>
<dbReference type="PANTHER" id="PTHR43768:SF3">
    <property type="entry name" value="TREHALOSE 6-PHOSPHATE PHOSPHATASE"/>
    <property type="match status" value="1"/>
</dbReference>